<keyword evidence="2" id="KW-0808">Transferase</keyword>
<sequence length="308" mass="35028">MSIIMPVYNGEKYISEAIESVINQTYTNWELIIVNDGSKDNSLLIAEKYKNEKIKVFSKENNGASAARNYGYRLSTGSLIKFFDADDVINKEMISAQVTLAMANPDCVISGKWGRFYNNDLSNLDLRPEECWKDMESIDWICTSWKEGKSMTQSGIFLIPSTIINNTGLWDESLSLVDDLEFFTKTILASKKVIFSPQSMLYYRSGNENSLAGQQGRKASESCFRSMELSISYLLNKSKSNAALLSAANIWQSFIYHYYPSETDLVKKAEIYLTTLPKPTIKFPATIKTKGLIKIFGWKIIKRLKKYI</sequence>
<dbReference type="GO" id="GO:0016758">
    <property type="term" value="F:hexosyltransferase activity"/>
    <property type="evidence" value="ECO:0007669"/>
    <property type="project" value="UniProtKB-ARBA"/>
</dbReference>
<dbReference type="SUPFAM" id="SSF53448">
    <property type="entry name" value="Nucleotide-diphospho-sugar transferases"/>
    <property type="match status" value="1"/>
</dbReference>
<protein>
    <submittedName>
        <fullName evidence="2">Glycosyltransferase family 2 protein</fullName>
    </submittedName>
</protein>
<dbReference type="Gene3D" id="3.90.550.10">
    <property type="entry name" value="Spore Coat Polysaccharide Biosynthesis Protein SpsA, Chain A"/>
    <property type="match status" value="1"/>
</dbReference>
<dbReference type="CDD" id="cd00761">
    <property type="entry name" value="Glyco_tranf_GTA_type"/>
    <property type="match status" value="1"/>
</dbReference>
<organism evidence="2 3">
    <name type="scientific">Pedobacter polaris</name>
    <dbReference type="NCBI Taxonomy" id="2571273"/>
    <lineage>
        <taxon>Bacteria</taxon>
        <taxon>Pseudomonadati</taxon>
        <taxon>Bacteroidota</taxon>
        <taxon>Sphingobacteriia</taxon>
        <taxon>Sphingobacteriales</taxon>
        <taxon>Sphingobacteriaceae</taxon>
        <taxon>Pedobacter</taxon>
    </lineage>
</organism>
<dbReference type="Pfam" id="PF00535">
    <property type="entry name" value="Glycos_transf_2"/>
    <property type="match status" value="1"/>
</dbReference>
<proteinExistence type="predicted"/>
<dbReference type="InterPro" id="IPR029044">
    <property type="entry name" value="Nucleotide-diphossugar_trans"/>
</dbReference>
<dbReference type="Proteomes" id="UP000309488">
    <property type="component" value="Unassembled WGS sequence"/>
</dbReference>
<name>A0A4U1CNB6_9SPHI</name>
<dbReference type="PANTHER" id="PTHR22916:SF3">
    <property type="entry name" value="UDP-GLCNAC:BETAGAL BETA-1,3-N-ACETYLGLUCOSAMINYLTRANSFERASE-LIKE PROTEIN 1"/>
    <property type="match status" value="1"/>
</dbReference>
<dbReference type="AlphaFoldDB" id="A0A4U1CNB6"/>
<comment type="caution">
    <text evidence="2">The sequence shown here is derived from an EMBL/GenBank/DDBJ whole genome shotgun (WGS) entry which is preliminary data.</text>
</comment>
<dbReference type="EMBL" id="SWBR01000003">
    <property type="protein sequence ID" value="TKC08183.1"/>
    <property type="molecule type" value="Genomic_DNA"/>
</dbReference>
<dbReference type="InterPro" id="IPR001173">
    <property type="entry name" value="Glyco_trans_2-like"/>
</dbReference>
<dbReference type="PANTHER" id="PTHR22916">
    <property type="entry name" value="GLYCOSYLTRANSFERASE"/>
    <property type="match status" value="1"/>
</dbReference>
<reference evidence="2 3" key="1">
    <citation type="submission" date="2019-04" db="EMBL/GenBank/DDBJ databases">
        <title>Pedobacter sp. RP-3-22 sp. nov., isolated from Arctic soil.</title>
        <authorList>
            <person name="Dahal R.H."/>
            <person name="Kim D.-U."/>
        </authorList>
    </citation>
    <scope>NUCLEOTIDE SEQUENCE [LARGE SCALE GENOMIC DNA]</scope>
    <source>
        <strain evidence="2 3">RP-3-22</strain>
    </source>
</reference>
<feature type="domain" description="Glycosyltransferase 2-like" evidence="1">
    <location>
        <begin position="2"/>
        <end position="127"/>
    </location>
</feature>
<keyword evidence="3" id="KW-1185">Reference proteome</keyword>
<gene>
    <name evidence="2" type="ORF">FA048_13575</name>
</gene>
<evidence type="ECO:0000313" key="2">
    <source>
        <dbReference type="EMBL" id="TKC08183.1"/>
    </source>
</evidence>
<evidence type="ECO:0000313" key="3">
    <source>
        <dbReference type="Proteomes" id="UP000309488"/>
    </source>
</evidence>
<accession>A0A4U1CNB6</accession>
<evidence type="ECO:0000259" key="1">
    <source>
        <dbReference type="Pfam" id="PF00535"/>
    </source>
</evidence>